<evidence type="ECO:0000256" key="1">
    <source>
        <dbReference type="SAM" id="SignalP"/>
    </source>
</evidence>
<feature type="signal peptide" evidence="1">
    <location>
        <begin position="1"/>
        <end position="20"/>
    </location>
</feature>
<accession>A0A0D6M476</accession>
<keyword evidence="3" id="KW-1185">Reference proteome</keyword>
<organism evidence="2 3">
    <name type="scientific">Ancylostoma ceylanicum</name>
    <dbReference type="NCBI Taxonomy" id="53326"/>
    <lineage>
        <taxon>Eukaryota</taxon>
        <taxon>Metazoa</taxon>
        <taxon>Ecdysozoa</taxon>
        <taxon>Nematoda</taxon>
        <taxon>Chromadorea</taxon>
        <taxon>Rhabditida</taxon>
        <taxon>Rhabditina</taxon>
        <taxon>Rhabditomorpha</taxon>
        <taxon>Strongyloidea</taxon>
        <taxon>Ancylostomatidae</taxon>
        <taxon>Ancylostomatinae</taxon>
        <taxon>Ancylostoma</taxon>
    </lineage>
</organism>
<gene>
    <name evidence="2" type="ORF">ANCCEY_02012</name>
</gene>
<dbReference type="AlphaFoldDB" id="A0A0D6M476"/>
<sequence>MGPPLFSIFLAFILIQCSLAQQDNGIVGDPIVDCADSYFEVRRSF</sequence>
<feature type="chain" id="PRO_5002307562" evidence="1">
    <location>
        <begin position="21"/>
        <end position="45"/>
    </location>
</feature>
<keyword evidence="1" id="KW-0732">Signal</keyword>
<name>A0A0D6M476_9BILA</name>
<evidence type="ECO:0000313" key="3">
    <source>
        <dbReference type="Proteomes" id="UP000054495"/>
    </source>
</evidence>
<protein>
    <submittedName>
        <fullName evidence="2">Uncharacterized protein</fullName>
    </submittedName>
</protein>
<reference evidence="2 3" key="1">
    <citation type="submission" date="2013-05" db="EMBL/GenBank/DDBJ databases">
        <title>Draft genome of the parasitic nematode Anyclostoma ceylanicum.</title>
        <authorList>
            <person name="Mitreva M."/>
        </authorList>
    </citation>
    <scope>NUCLEOTIDE SEQUENCE [LARGE SCALE GENOMIC DNA]</scope>
</reference>
<evidence type="ECO:0000313" key="2">
    <source>
        <dbReference type="EMBL" id="EPB78949.1"/>
    </source>
</evidence>
<proteinExistence type="predicted"/>
<dbReference type="Proteomes" id="UP000054495">
    <property type="component" value="Unassembled WGS sequence"/>
</dbReference>
<dbReference type="EMBL" id="KE124803">
    <property type="protein sequence ID" value="EPB78949.1"/>
    <property type="molecule type" value="Genomic_DNA"/>
</dbReference>